<protein>
    <submittedName>
        <fullName evidence="2">Uncharacterized protein</fullName>
    </submittedName>
</protein>
<feature type="transmembrane region" description="Helical" evidence="1">
    <location>
        <begin position="6"/>
        <end position="25"/>
    </location>
</feature>
<comment type="caution">
    <text evidence="2">The sequence shown here is derived from an EMBL/GenBank/DDBJ whole genome shotgun (WGS) entry which is preliminary data.</text>
</comment>
<keyword evidence="1" id="KW-1133">Transmembrane helix</keyword>
<organism evidence="2 3">
    <name type="scientific">Agathobaculum faecis</name>
    <dbReference type="NCBI Taxonomy" id="2763013"/>
    <lineage>
        <taxon>Bacteria</taxon>
        <taxon>Bacillati</taxon>
        <taxon>Bacillota</taxon>
        <taxon>Clostridia</taxon>
        <taxon>Eubacteriales</taxon>
        <taxon>Butyricicoccaceae</taxon>
        <taxon>Agathobaculum</taxon>
    </lineage>
</organism>
<evidence type="ECO:0000256" key="1">
    <source>
        <dbReference type="SAM" id="Phobius"/>
    </source>
</evidence>
<keyword evidence="1" id="KW-0472">Membrane</keyword>
<keyword evidence="1" id="KW-0812">Transmembrane</keyword>
<proteinExistence type="predicted"/>
<evidence type="ECO:0000313" key="2">
    <source>
        <dbReference type="EMBL" id="MBC5724687.1"/>
    </source>
</evidence>
<dbReference type="EMBL" id="JACOPL010000003">
    <property type="protein sequence ID" value="MBC5724687.1"/>
    <property type="molecule type" value="Genomic_DNA"/>
</dbReference>
<accession>A0A923LVG5</accession>
<gene>
    <name evidence="2" type="ORF">H8S45_04335</name>
</gene>
<name>A0A923LVG5_9FIRM</name>
<dbReference type="AlphaFoldDB" id="A0A923LVG5"/>
<dbReference type="Proteomes" id="UP000606499">
    <property type="component" value="Unassembled WGS sequence"/>
</dbReference>
<sequence length="80" mass="8954">MPIEVIVAGMSLIGTLAGTFGGILISSNLTGYRIEQLEKKVAEHNKIVERTYKLEGRMLEAEHDIRDMKGSFVYEPESKN</sequence>
<dbReference type="RefSeq" id="WP_107631482.1">
    <property type="nucleotide sequence ID" value="NZ_JACOPL010000003.1"/>
</dbReference>
<reference evidence="2" key="1">
    <citation type="submission" date="2020-08" db="EMBL/GenBank/DDBJ databases">
        <title>Genome public.</title>
        <authorList>
            <person name="Liu C."/>
            <person name="Sun Q."/>
        </authorList>
    </citation>
    <scope>NUCLEOTIDE SEQUENCE</scope>
    <source>
        <strain evidence="2">NSJ-28</strain>
    </source>
</reference>
<evidence type="ECO:0000313" key="3">
    <source>
        <dbReference type="Proteomes" id="UP000606499"/>
    </source>
</evidence>
<keyword evidence="3" id="KW-1185">Reference proteome</keyword>